<dbReference type="InterPro" id="IPR050501">
    <property type="entry name" value="ICDH/IPMDH"/>
</dbReference>
<dbReference type="PANTHER" id="PTHR43275:SF1">
    <property type="entry name" value="D-MALATE DEHYDROGENASE [DECARBOXYLATING]"/>
    <property type="match status" value="1"/>
</dbReference>
<keyword evidence="5" id="KW-0520">NAD</keyword>
<dbReference type="Gene3D" id="3.40.718.10">
    <property type="entry name" value="Isopropylmalate Dehydrogenase"/>
    <property type="match status" value="1"/>
</dbReference>
<sequence length="351" mass="37672">MTRTHRIASIPGDGIGPEVVDVARSAVDLLAQQEGFGIDWIDFDWGSEFYRRYGRMMPESGLDELAETDAIFFGAVGAPDISDAVTLWGLLIPIRREFGQYVNLRPAKHVDGLAGPLKNPDGIDLIIVRENSEGEYSELGGRFGRGTPQEFASQDAVFSRHGIERITTYAAHLARKRSGRITSVTKSNGIIHSMTFWDEVVNEIAAEHDDLTWRSVLVDAMSAELVLKPQSHDVIVCSNLFGDILSDLASATIGSLGLAASGNINPERTAPSMFESVHGSAPDIAGQGIANPLAQVSSAAMMLDHLGEQSAAKRLNDAVDSMLRSGQVTQDLGGSLDTKGAEEALLAVLSQ</sequence>
<dbReference type="OrthoDB" id="5289857at2"/>
<dbReference type="SMART" id="SM01329">
    <property type="entry name" value="Iso_dh"/>
    <property type="match status" value="1"/>
</dbReference>
<dbReference type="PROSITE" id="PS00470">
    <property type="entry name" value="IDH_IMDH"/>
    <property type="match status" value="1"/>
</dbReference>
<keyword evidence="4 8" id="KW-0560">Oxidoreductase</keyword>
<keyword evidence="3" id="KW-0479">Metal-binding</keyword>
<dbReference type="Pfam" id="PF00180">
    <property type="entry name" value="Iso_dh"/>
    <property type="match status" value="1"/>
</dbReference>
<comment type="cofactor">
    <cofactor evidence="2">
        <name>Mg(2+)</name>
        <dbReference type="ChEBI" id="CHEBI:18420"/>
    </cofactor>
</comment>
<dbReference type="EMBL" id="FUHU01000043">
    <property type="protein sequence ID" value="SJM65796.1"/>
    <property type="molecule type" value="Genomic_DNA"/>
</dbReference>
<keyword evidence="8" id="KW-0456">Lyase</keyword>
<dbReference type="SUPFAM" id="SSF53659">
    <property type="entry name" value="Isocitrate/Isopropylmalate dehydrogenase-like"/>
    <property type="match status" value="1"/>
</dbReference>
<proteinExistence type="predicted"/>
<dbReference type="GeneID" id="303173691"/>
<evidence type="ECO:0000256" key="3">
    <source>
        <dbReference type="ARBA" id="ARBA00022723"/>
    </source>
</evidence>
<evidence type="ECO:0000256" key="1">
    <source>
        <dbReference type="ARBA" id="ARBA00001936"/>
    </source>
</evidence>
<evidence type="ECO:0000259" key="7">
    <source>
        <dbReference type="SMART" id="SM01329"/>
    </source>
</evidence>
<name>A0A1R4GC85_9MICO</name>
<dbReference type="GO" id="GO:0000287">
    <property type="term" value="F:magnesium ion binding"/>
    <property type="evidence" value="ECO:0007669"/>
    <property type="project" value="InterPro"/>
</dbReference>
<reference evidence="8 9" key="1">
    <citation type="submission" date="2017-02" db="EMBL/GenBank/DDBJ databases">
        <authorList>
            <person name="Peterson S.W."/>
        </authorList>
    </citation>
    <scope>NUCLEOTIDE SEQUENCE [LARGE SCALE GENOMIC DNA]</scope>
    <source>
        <strain evidence="8 9">LMG 22410</strain>
    </source>
</reference>
<dbReference type="GO" id="GO:0046553">
    <property type="term" value="F:D-malate dehydrogenase (decarboxylating) (NAD+) activity"/>
    <property type="evidence" value="ECO:0007669"/>
    <property type="project" value="UniProtKB-EC"/>
</dbReference>
<dbReference type="Proteomes" id="UP000195787">
    <property type="component" value="Unassembled WGS sequence"/>
</dbReference>
<feature type="domain" description="Isopropylmalate dehydrogenase-like" evidence="7">
    <location>
        <begin position="6"/>
        <end position="345"/>
    </location>
</feature>
<dbReference type="GO" id="GO:0050319">
    <property type="term" value="F:tartrate decarboxylase activity"/>
    <property type="evidence" value="ECO:0007669"/>
    <property type="project" value="UniProtKB-EC"/>
</dbReference>
<dbReference type="InterPro" id="IPR024084">
    <property type="entry name" value="IsoPropMal-DH-like_dom"/>
</dbReference>
<evidence type="ECO:0000256" key="2">
    <source>
        <dbReference type="ARBA" id="ARBA00001946"/>
    </source>
</evidence>
<organism evidence="8 9">
    <name type="scientific">Agrococcus casei LMG 22410</name>
    <dbReference type="NCBI Taxonomy" id="1255656"/>
    <lineage>
        <taxon>Bacteria</taxon>
        <taxon>Bacillati</taxon>
        <taxon>Actinomycetota</taxon>
        <taxon>Actinomycetes</taxon>
        <taxon>Micrococcales</taxon>
        <taxon>Microbacteriaceae</taxon>
        <taxon>Agrococcus</taxon>
    </lineage>
</organism>
<keyword evidence="9" id="KW-1185">Reference proteome</keyword>
<dbReference type="InterPro" id="IPR019818">
    <property type="entry name" value="IsoCit/isopropylmalate_DH_CS"/>
</dbReference>
<dbReference type="EC" id="1.1.1.83" evidence="8"/>
<evidence type="ECO:0000313" key="9">
    <source>
        <dbReference type="Proteomes" id="UP000195787"/>
    </source>
</evidence>
<dbReference type="RefSeq" id="WP_086992556.1">
    <property type="nucleotide sequence ID" value="NZ_FUHU01000043.1"/>
</dbReference>
<evidence type="ECO:0000256" key="4">
    <source>
        <dbReference type="ARBA" id="ARBA00023002"/>
    </source>
</evidence>
<dbReference type="GO" id="GO:0009027">
    <property type="term" value="F:tartrate dehydrogenase activity"/>
    <property type="evidence" value="ECO:0007669"/>
    <property type="project" value="UniProtKB-EC"/>
</dbReference>
<dbReference type="AlphaFoldDB" id="A0A1R4GC85"/>
<evidence type="ECO:0000256" key="5">
    <source>
        <dbReference type="ARBA" id="ARBA00023027"/>
    </source>
</evidence>
<comment type="cofactor">
    <cofactor evidence="1">
        <name>Mn(2+)</name>
        <dbReference type="ChEBI" id="CHEBI:29035"/>
    </cofactor>
</comment>
<dbReference type="PANTHER" id="PTHR43275">
    <property type="entry name" value="D-MALATE DEHYDROGENASE [DECARBOXYLATING]"/>
    <property type="match status" value="1"/>
</dbReference>
<dbReference type="EC" id="4.1.1.73" evidence="8"/>
<evidence type="ECO:0000313" key="8">
    <source>
        <dbReference type="EMBL" id="SJM65796.1"/>
    </source>
</evidence>
<keyword evidence="6" id="KW-0464">Manganese</keyword>
<dbReference type="EC" id="1.1.1.93" evidence="8"/>
<accession>A0A1R4GC85</accession>
<gene>
    <name evidence="8" type="ORF">CZ674_10780</name>
</gene>
<evidence type="ECO:0000256" key="6">
    <source>
        <dbReference type="ARBA" id="ARBA00023211"/>
    </source>
</evidence>
<dbReference type="GO" id="GO:0051287">
    <property type="term" value="F:NAD binding"/>
    <property type="evidence" value="ECO:0007669"/>
    <property type="project" value="InterPro"/>
</dbReference>
<protein>
    <submittedName>
        <fullName evidence="8">Tartrate dehydrogenase @ Tartrate decarboxylase @ D-malic enzyme</fullName>
        <ecNumber evidence="8">1.1.1.83</ecNumber>
        <ecNumber evidence="8">1.1.1.93</ecNumber>
        <ecNumber evidence="8">4.1.1.73</ecNumber>
    </submittedName>
</protein>